<evidence type="ECO:0000313" key="4">
    <source>
        <dbReference type="Proteomes" id="UP000749559"/>
    </source>
</evidence>
<dbReference type="GO" id="GO:0034976">
    <property type="term" value="P:response to endoplasmic reticulum stress"/>
    <property type="evidence" value="ECO:0007669"/>
    <property type="project" value="TreeGrafter"/>
</dbReference>
<dbReference type="Pfam" id="PF25041">
    <property type="entry name" value="UFL1_C"/>
    <property type="match status" value="1"/>
</dbReference>
<accession>A0A8J1XIL1</accession>
<comment type="caution">
    <text evidence="3">The sequence shown here is derived from an EMBL/GenBank/DDBJ whole genome shotgun (WGS) entry which is preliminary data.</text>
</comment>
<evidence type="ECO:0000259" key="2">
    <source>
        <dbReference type="Pfam" id="PF25041"/>
    </source>
</evidence>
<reference evidence="3" key="1">
    <citation type="submission" date="2022-03" db="EMBL/GenBank/DDBJ databases">
        <authorList>
            <person name="Martin C."/>
        </authorList>
    </citation>
    <scope>NUCLEOTIDE SEQUENCE</scope>
</reference>
<sequence length="289" mass="32563">MAAEIAQQLHRPLTKEYQEIAKSVFLQTSGSATGTARKKTHGELQDKIGGLWTNAKLFEKGIKLFNEETQTQLSKHMLKTICSDITNLAFGTIATQNMMSVSEDTQMNADVRVKLLSKLPENSKSVLSKLHTSLSGKSLEDFFNCLDTVCGQGHLELFLKKPDKKKERQLVFNHRLALAEQLRNEYEPAMALHLASVIIFQTYTQCMVHAPGKVVPQIITFLGQQMTNKEQHEVLVKYQDLVVEQMKKQGEDSEDKDIENIKHELNELLPKIKEIALTAKKSNAQAAED</sequence>
<dbReference type="Pfam" id="PF23659">
    <property type="entry name" value="UFL1"/>
    <property type="match status" value="1"/>
</dbReference>
<dbReference type="InterPro" id="IPR018611">
    <property type="entry name" value="Ufl1"/>
</dbReference>
<proteinExistence type="predicted"/>
<dbReference type="InterPro" id="IPR056580">
    <property type="entry name" value="Ufl1_dom"/>
</dbReference>
<dbReference type="EMBL" id="CAIIXF020000011">
    <property type="protein sequence ID" value="CAH1800044.1"/>
    <property type="molecule type" value="Genomic_DNA"/>
</dbReference>
<organism evidence="3 4">
    <name type="scientific">Owenia fusiformis</name>
    <name type="common">Polychaete worm</name>
    <dbReference type="NCBI Taxonomy" id="6347"/>
    <lineage>
        <taxon>Eukaryota</taxon>
        <taxon>Metazoa</taxon>
        <taxon>Spiralia</taxon>
        <taxon>Lophotrochozoa</taxon>
        <taxon>Annelida</taxon>
        <taxon>Polychaeta</taxon>
        <taxon>Sedentaria</taxon>
        <taxon>Canalipalpata</taxon>
        <taxon>Sabellida</taxon>
        <taxon>Oweniida</taxon>
        <taxon>Oweniidae</taxon>
        <taxon>Owenia</taxon>
    </lineage>
</organism>
<dbReference type="InterPro" id="IPR056761">
    <property type="entry name" value="Ufl1-like_C"/>
</dbReference>
<gene>
    <name evidence="3" type="ORF">OFUS_LOCUS23982</name>
</gene>
<feature type="domain" description="E3 UFM1-protein ligase 1-like" evidence="1">
    <location>
        <begin position="41"/>
        <end position="162"/>
    </location>
</feature>
<keyword evidence="4" id="KW-1185">Reference proteome</keyword>
<evidence type="ECO:0000313" key="3">
    <source>
        <dbReference type="EMBL" id="CAH1800044.1"/>
    </source>
</evidence>
<dbReference type="OrthoDB" id="10258297at2759"/>
<dbReference type="Proteomes" id="UP000749559">
    <property type="component" value="Unassembled WGS sequence"/>
</dbReference>
<dbReference type="GO" id="GO:1990592">
    <property type="term" value="P:protein K69-linked ufmylation"/>
    <property type="evidence" value="ECO:0007669"/>
    <property type="project" value="TreeGrafter"/>
</dbReference>
<dbReference type="AlphaFoldDB" id="A0A8J1XIL1"/>
<feature type="domain" description="E3 UFM1-protein ligase-like C-terminal" evidence="2">
    <location>
        <begin position="167"/>
        <end position="275"/>
    </location>
</feature>
<dbReference type="PANTHER" id="PTHR31057">
    <property type="entry name" value="E3 UFM1-PROTEIN LIGASE 1"/>
    <property type="match status" value="1"/>
</dbReference>
<evidence type="ECO:0000259" key="1">
    <source>
        <dbReference type="Pfam" id="PF23659"/>
    </source>
</evidence>
<dbReference type="GO" id="GO:0061666">
    <property type="term" value="F:UFM1 ligase activity"/>
    <property type="evidence" value="ECO:0007669"/>
    <property type="project" value="InterPro"/>
</dbReference>
<dbReference type="GO" id="GO:0032434">
    <property type="term" value="P:regulation of proteasomal ubiquitin-dependent protein catabolic process"/>
    <property type="evidence" value="ECO:0007669"/>
    <property type="project" value="TreeGrafter"/>
</dbReference>
<dbReference type="GO" id="GO:0005789">
    <property type="term" value="C:endoplasmic reticulum membrane"/>
    <property type="evidence" value="ECO:0007669"/>
    <property type="project" value="TreeGrafter"/>
</dbReference>
<protein>
    <submittedName>
        <fullName evidence="3">Uncharacterized protein</fullName>
    </submittedName>
</protein>
<dbReference type="PANTHER" id="PTHR31057:SF0">
    <property type="entry name" value="E3 UFM1-PROTEIN LIGASE 1"/>
    <property type="match status" value="1"/>
</dbReference>
<name>A0A8J1XIL1_OWEFU</name>